<evidence type="ECO:0000313" key="2">
    <source>
        <dbReference type="Proteomes" id="UP000008068"/>
    </source>
</evidence>
<sequence>MKIDGNQYF</sequence>
<organism evidence="2">
    <name type="scientific">Caenorhabditis brenneri</name>
    <name type="common">Nematode worm</name>
    <dbReference type="NCBI Taxonomy" id="135651"/>
    <lineage>
        <taxon>Eukaryota</taxon>
        <taxon>Metazoa</taxon>
        <taxon>Ecdysozoa</taxon>
        <taxon>Nematoda</taxon>
        <taxon>Chromadorea</taxon>
        <taxon>Rhabditida</taxon>
        <taxon>Rhabditina</taxon>
        <taxon>Rhabditomorpha</taxon>
        <taxon>Rhabditoidea</taxon>
        <taxon>Rhabditidae</taxon>
        <taxon>Peloderinae</taxon>
        <taxon>Caenorhabditis</taxon>
    </lineage>
</organism>
<dbReference type="InParanoid" id="G0MJT8"/>
<keyword evidence="2" id="KW-1185">Reference proteome</keyword>
<evidence type="ECO:0000313" key="1">
    <source>
        <dbReference type="EMBL" id="EGT32320.1"/>
    </source>
</evidence>
<accession>G0MJT8</accession>
<protein>
    <submittedName>
        <fullName evidence="1">Uncharacterized protein</fullName>
    </submittedName>
</protein>
<proteinExistence type="predicted"/>
<dbReference type="EMBL" id="GL379797">
    <property type="protein sequence ID" value="EGT32320.1"/>
    <property type="molecule type" value="Genomic_DNA"/>
</dbReference>
<dbReference type="Proteomes" id="UP000008068">
    <property type="component" value="Unassembled WGS sequence"/>
</dbReference>
<gene>
    <name evidence="1" type="ORF">CAEBREN_13318</name>
</gene>
<name>G0MJT8_CAEBE</name>
<reference evidence="2" key="1">
    <citation type="submission" date="2011-07" db="EMBL/GenBank/DDBJ databases">
        <authorList>
            <consortium name="Caenorhabditis brenneri Sequencing and Analysis Consortium"/>
            <person name="Wilson R.K."/>
        </authorList>
    </citation>
    <scope>NUCLEOTIDE SEQUENCE [LARGE SCALE GENOMIC DNA]</scope>
    <source>
        <strain evidence="2">PB2801</strain>
    </source>
</reference>